<dbReference type="PANTHER" id="PTHR11373:SF4">
    <property type="entry name" value="DEOXYNUCLEOSIDE TRIPHOSPHATE TRIPHOSPHOHYDROLASE SAMHD1"/>
    <property type="match status" value="1"/>
</dbReference>
<dbReference type="AlphaFoldDB" id="A0A372MH94"/>
<dbReference type="InterPro" id="IPR006674">
    <property type="entry name" value="HD_domain"/>
</dbReference>
<dbReference type="CDD" id="cd00077">
    <property type="entry name" value="HDc"/>
    <property type="match status" value="1"/>
</dbReference>
<gene>
    <name evidence="2" type="ORF">DYP60_05835</name>
</gene>
<organism evidence="2 3">
    <name type="scientific">Sphaerochaeta halotolerans</name>
    <dbReference type="NCBI Taxonomy" id="2293840"/>
    <lineage>
        <taxon>Bacteria</taxon>
        <taxon>Pseudomonadati</taxon>
        <taxon>Spirochaetota</taxon>
        <taxon>Spirochaetia</taxon>
        <taxon>Spirochaetales</taxon>
        <taxon>Sphaerochaetaceae</taxon>
        <taxon>Sphaerochaeta</taxon>
    </lineage>
</organism>
<dbReference type="Proteomes" id="UP000264002">
    <property type="component" value="Unassembled WGS sequence"/>
</dbReference>
<dbReference type="EMBL" id="QUWK01000005">
    <property type="protein sequence ID" value="RFU95145.1"/>
    <property type="molecule type" value="Genomic_DNA"/>
</dbReference>
<evidence type="ECO:0000313" key="2">
    <source>
        <dbReference type="EMBL" id="RFU95145.1"/>
    </source>
</evidence>
<reference evidence="2 3" key="2">
    <citation type="submission" date="2018-09" db="EMBL/GenBank/DDBJ databases">
        <title>Genome of Sphaerochaeta halotolerans strain 4-11.</title>
        <authorList>
            <person name="Nazina T.N."/>
            <person name="Sokolova D.S."/>
        </authorList>
    </citation>
    <scope>NUCLEOTIDE SEQUENCE [LARGE SCALE GENOMIC DNA]</scope>
    <source>
        <strain evidence="2 3">4-11</strain>
    </source>
</reference>
<dbReference type="InterPro" id="IPR050135">
    <property type="entry name" value="dGTPase-like"/>
</dbReference>
<keyword evidence="3" id="KW-1185">Reference proteome</keyword>
<dbReference type="GO" id="GO:0006203">
    <property type="term" value="P:dGTP catabolic process"/>
    <property type="evidence" value="ECO:0007669"/>
    <property type="project" value="TreeGrafter"/>
</dbReference>
<accession>A0A372MH94</accession>
<dbReference type="Gene3D" id="1.10.3210.10">
    <property type="entry name" value="Hypothetical protein af1432"/>
    <property type="match status" value="1"/>
</dbReference>
<dbReference type="SUPFAM" id="SSF109604">
    <property type="entry name" value="HD-domain/PDEase-like"/>
    <property type="match status" value="1"/>
</dbReference>
<dbReference type="InterPro" id="IPR045509">
    <property type="entry name" value="HD_assoc_2"/>
</dbReference>
<reference evidence="3" key="1">
    <citation type="submission" date="2018-08" db="EMBL/GenBank/DDBJ databases">
        <authorList>
            <person name="Grouzdev D.S."/>
            <person name="Krutkina M.S."/>
        </authorList>
    </citation>
    <scope>NUCLEOTIDE SEQUENCE [LARGE SCALE GENOMIC DNA]</scope>
    <source>
        <strain evidence="3">4-11</strain>
    </source>
</reference>
<dbReference type="Pfam" id="PF19276">
    <property type="entry name" value="HD_assoc_2"/>
    <property type="match status" value="1"/>
</dbReference>
<feature type="domain" description="HD/PDEase" evidence="1">
    <location>
        <begin position="62"/>
        <end position="198"/>
    </location>
</feature>
<sequence length="415" mass="47174">MQYRNTELLAALYRQQETTIRDPLWKDIKLSRAFKSIVLTPTVQKLGRIKQLGPTFHLYPGAVHTRLDHSLGVYHLGYSILQSLCSHEQQLPITEEGALTFLCACLLHDIGHFPFAHSLKELPLTSHEEIASAMIREDKILHSAIEQAGLDPERVGSIIDEHQESDDEEVLLYRSILSGTLDPDKLDYLNRDAFFCGVPYGTQDVSYIVDRLVIAQGRLALQEEALGSVEHLLFSKYLMYRNVYWHTTTRSATAMIKKAVLASLADGSLLAEDLYGLDDEQFFSLPQKKHFTYSNLFSLVRDNQLYTAKFEKPFEEAGVLEKMNHDLFTRLSFERSIAKKLGCDPSEIIVDIPEPISFEANLPILHENGSLSGFGEVDYVFSNDIGRVFTKSLRKFRIFTPHTLSSEALRRALEF</sequence>
<dbReference type="InterPro" id="IPR003607">
    <property type="entry name" value="HD/PDEase_dom"/>
</dbReference>
<dbReference type="RefSeq" id="WP_117329953.1">
    <property type="nucleotide sequence ID" value="NZ_QUWK01000005.1"/>
</dbReference>
<protein>
    <submittedName>
        <fullName evidence="2">HD domain-containing protein</fullName>
    </submittedName>
</protein>
<comment type="caution">
    <text evidence="2">The sequence shown here is derived from an EMBL/GenBank/DDBJ whole genome shotgun (WGS) entry which is preliminary data.</text>
</comment>
<name>A0A372MH94_9SPIR</name>
<dbReference type="SMART" id="SM00471">
    <property type="entry name" value="HDc"/>
    <property type="match status" value="1"/>
</dbReference>
<dbReference type="GO" id="GO:0008832">
    <property type="term" value="F:dGTPase activity"/>
    <property type="evidence" value="ECO:0007669"/>
    <property type="project" value="TreeGrafter"/>
</dbReference>
<evidence type="ECO:0000259" key="1">
    <source>
        <dbReference type="SMART" id="SM00471"/>
    </source>
</evidence>
<proteinExistence type="predicted"/>
<dbReference type="Pfam" id="PF01966">
    <property type="entry name" value="HD"/>
    <property type="match status" value="1"/>
</dbReference>
<evidence type="ECO:0000313" key="3">
    <source>
        <dbReference type="Proteomes" id="UP000264002"/>
    </source>
</evidence>
<dbReference type="PANTHER" id="PTHR11373">
    <property type="entry name" value="DEOXYNUCLEOSIDE TRIPHOSPHATE TRIPHOSPHOHYDROLASE"/>
    <property type="match status" value="1"/>
</dbReference>